<dbReference type="OrthoDB" id="9803739at2"/>
<dbReference type="Pfam" id="PF01177">
    <property type="entry name" value="Asp_Glu_race"/>
    <property type="match status" value="1"/>
</dbReference>
<dbReference type="RefSeq" id="WP_136399157.1">
    <property type="nucleotide sequence ID" value="NZ_CP036295.1"/>
</dbReference>
<evidence type="ECO:0000313" key="4">
    <source>
        <dbReference type="Proteomes" id="UP000297065"/>
    </source>
</evidence>
<evidence type="ECO:0000256" key="2">
    <source>
        <dbReference type="ARBA" id="ARBA00023235"/>
    </source>
</evidence>
<evidence type="ECO:0000313" key="3">
    <source>
        <dbReference type="EMBL" id="QCC84949.1"/>
    </source>
</evidence>
<sequence length="242" mass="25470">MSTGQEKIVGILGGMGPEATVDLLHRIIASTDARDDIDHVRCIVDINPKVPSRIKALLEGGGEDPAPCMADMARRLEAWGADFLCIACNTAHNYYGAVRDAVRIPVLNMIELTVEAAARQYPQVTELGILASPAVRLTHLYDGPCAARGIKPVFASPEEEQKLLNVIKAVKAGNTGAEARAALSQIAAHVKSRGAQALAVACTELGIISGHSDLPTVDAADVLAKTIVDTAKGVSPLWPSHS</sequence>
<comment type="similarity">
    <text evidence="1">Belongs to the aspartate/glutamate racemases family.</text>
</comment>
<dbReference type="PANTHER" id="PTHR21198:SF7">
    <property type="entry name" value="ASPARTATE-GLUTAMATE RACEMASE FAMILY"/>
    <property type="match status" value="1"/>
</dbReference>
<reference evidence="3 4" key="1">
    <citation type="submission" date="2019-02" db="EMBL/GenBank/DDBJ databases">
        <title>Complete Genome Sequence of Desulfovibrio desulfuricans IC1, a Sulfonate Utilizing Anaerobe.</title>
        <authorList>
            <person name="Day L.A."/>
            <person name="De Leon K.B."/>
            <person name="Wall J.D."/>
        </authorList>
    </citation>
    <scope>NUCLEOTIDE SEQUENCE [LARGE SCALE GENOMIC DNA]</scope>
    <source>
        <strain evidence="3 4">IC1</strain>
    </source>
</reference>
<gene>
    <name evidence="3" type="ORF">DDIC_03445</name>
</gene>
<dbReference type="InterPro" id="IPR001920">
    <property type="entry name" value="Asp/Glu_race"/>
</dbReference>
<dbReference type="NCBIfam" id="TIGR00035">
    <property type="entry name" value="asp_race"/>
    <property type="match status" value="1"/>
</dbReference>
<proteinExistence type="inferred from homology"/>
<dbReference type="PANTHER" id="PTHR21198">
    <property type="entry name" value="GLUTAMATE RACEMASE"/>
    <property type="match status" value="1"/>
</dbReference>
<dbReference type="EC" id="5.1.1.-" evidence="3"/>
<protein>
    <submittedName>
        <fullName evidence="3">Amino acid racemase</fullName>
        <ecNumber evidence="3">5.1.1.-</ecNumber>
    </submittedName>
</protein>
<dbReference type="SUPFAM" id="SSF53681">
    <property type="entry name" value="Aspartate/glutamate racemase"/>
    <property type="match status" value="2"/>
</dbReference>
<dbReference type="InterPro" id="IPR004380">
    <property type="entry name" value="Asp_race"/>
</dbReference>
<dbReference type="EMBL" id="CP036295">
    <property type="protein sequence ID" value="QCC84949.1"/>
    <property type="molecule type" value="Genomic_DNA"/>
</dbReference>
<name>A0A4P7UGK5_DESDE</name>
<dbReference type="InterPro" id="IPR015942">
    <property type="entry name" value="Asp/Glu/hydantoin_racemase"/>
</dbReference>
<dbReference type="Proteomes" id="UP000297065">
    <property type="component" value="Chromosome"/>
</dbReference>
<evidence type="ECO:0000256" key="1">
    <source>
        <dbReference type="ARBA" id="ARBA00007847"/>
    </source>
</evidence>
<dbReference type="GO" id="GO:0047661">
    <property type="term" value="F:amino-acid racemase activity"/>
    <property type="evidence" value="ECO:0007669"/>
    <property type="project" value="InterPro"/>
</dbReference>
<keyword evidence="2 3" id="KW-0413">Isomerase</keyword>
<dbReference type="Gene3D" id="3.40.50.1860">
    <property type="match status" value="2"/>
</dbReference>
<accession>A0A4P7UGK5</accession>
<dbReference type="AlphaFoldDB" id="A0A4P7UGK5"/>
<organism evidence="3 4">
    <name type="scientific">Desulfovibrio desulfuricans</name>
    <dbReference type="NCBI Taxonomy" id="876"/>
    <lineage>
        <taxon>Bacteria</taxon>
        <taxon>Pseudomonadati</taxon>
        <taxon>Thermodesulfobacteriota</taxon>
        <taxon>Desulfovibrionia</taxon>
        <taxon>Desulfovibrionales</taxon>
        <taxon>Desulfovibrionaceae</taxon>
        <taxon>Desulfovibrio</taxon>
    </lineage>
</organism>